<dbReference type="Proteomes" id="UP000070134">
    <property type="component" value="Chromosome"/>
</dbReference>
<dbReference type="KEGG" id="satk:SA2016_0765"/>
<evidence type="ECO:0000313" key="2">
    <source>
        <dbReference type="Proteomes" id="UP000070134"/>
    </source>
</evidence>
<protein>
    <submittedName>
        <fullName evidence="1">Uncharacterized protein</fullName>
    </submittedName>
</protein>
<gene>
    <name evidence="1" type="ORF">SA2016_0765</name>
</gene>
<dbReference type="AlphaFoldDB" id="A0A126ZYI1"/>
<dbReference type="PATRIC" id="fig|37927.3.peg.785"/>
<organism evidence="1 2">
    <name type="scientific">Sinomonas atrocyanea</name>
    <dbReference type="NCBI Taxonomy" id="37927"/>
    <lineage>
        <taxon>Bacteria</taxon>
        <taxon>Bacillati</taxon>
        <taxon>Actinomycetota</taxon>
        <taxon>Actinomycetes</taxon>
        <taxon>Micrococcales</taxon>
        <taxon>Micrococcaceae</taxon>
        <taxon>Sinomonas</taxon>
    </lineage>
</organism>
<name>A0A126ZYI1_9MICC</name>
<accession>A0A126ZYI1</accession>
<sequence length="75" mass="8134">MAPGTSSMNFKFPGFMESHEDFIGGWNVSIMTCSTDLDQAPLFKGGPDDMCPATHLGYVLKGKFGVRRADGTEET</sequence>
<proteinExistence type="predicted"/>
<reference evidence="1 2" key="1">
    <citation type="submission" date="2016-02" db="EMBL/GenBank/DDBJ databases">
        <title>Complete genome of Sinomonas atrocyanea KCTC 3377.</title>
        <authorList>
            <person name="Kim K.M."/>
        </authorList>
    </citation>
    <scope>NUCLEOTIDE SEQUENCE [LARGE SCALE GENOMIC DNA]</scope>
    <source>
        <strain evidence="1 2">KCTC 3377</strain>
    </source>
</reference>
<dbReference type="EMBL" id="CP014518">
    <property type="protein sequence ID" value="AMM31455.1"/>
    <property type="molecule type" value="Genomic_DNA"/>
</dbReference>
<keyword evidence="2" id="KW-1185">Reference proteome</keyword>
<evidence type="ECO:0000313" key="1">
    <source>
        <dbReference type="EMBL" id="AMM31455.1"/>
    </source>
</evidence>